<evidence type="ECO:0000256" key="5">
    <source>
        <dbReference type="SAM" id="MobiDB-lite"/>
    </source>
</evidence>
<protein>
    <recommendedName>
        <fullName evidence="6">HTH tetR-type domain-containing protein</fullName>
    </recommendedName>
</protein>
<keyword evidence="1" id="KW-0805">Transcription regulation</keyword>
<dbReference type="Proteomes" id="UP000249061">
    <property type="component" value="Unassembled WGS sequence"/>
</dbReference>
<dbReference type="InterPro" id="IPR009057">
    <property type="entry name" value="Homeodomain-like_sf"/>
</dbReference>
<evidence type="ECO:0000256" key="3">
    <source>
        <dbReference type="ARBA" id="ARBA00023163"/>
    </source>
</evidence>
<dbReference type="PANTHER" id="PTHR30055">
    <property type="entry name" value="HTH-TYPE TRANSCRIPTIONAL REGULATOR RUTR"/>
    <property type="match status" value="1"/>
</dbReference>
<comment type="caution">
    <text evidence="7">The sequence shown here is derived from an EMBL/GenBank/DDBJ whole genome shotgun (WGS) entry which is preliminary data.</text>
</comment>
<evidence type="ECO:0000313" key="7">
    <source>
        <dbReference type="EMBL" id="PZR07330.1"/>
    </source>
</evidence>
<dbReference type="PANTHER" id="PTHR30055:SF234">
    <property type="entry name" value="HTH-TYPE TRANSCRIPTIONAL REGULATOR BETI"/>
    <property type="match status" value="1"/>
</dbReference>
<reference evidence="7 8" key="1">
    <citation type="submission" date="2017-08" db="EMBL/GenBank/DDBJ databases">
        <title>Infants hospitalized years apart are colonized by the same room-sourced microbial strains.</title>
        <authorList>
            <person name="Brooks B."/>
            <person name="Olm M.R."/>
            <person name="Firek B.A."/>
            <person name="Baker R."/>
            <person name="Thomas B.C."/>
            <person name="Morowitz M.J."/>
            <person name="Banfield J.F."/>
        </authorList>
    </citation>
    <scope>NUCLEOTIDE SEQUENCE [LARGE SCALE GENOMIC DNA]</scope>
    <source>
        <strain evidence="7">S2_003_000_R2_14</strain>
    </source>
</reference>
<dbReference type="GO" id="GO:0003700">
    <property type="term" value="F:DNA-binding transcription factor activity"/>
    <property type="evidence" value="ECO:0007669"/>
    <property type="project" value="TreeGrafter"/>
</dbReference>
<dbReference type="Gene3D" id="1.10.357.10">
    <property type="entry name" value="Tetracycline Repressor, domain 2"/>
    <property type="match status" value="1"/>
</dbReference>
<dbReference type="AlphaFoldDB" id="A0A2W5SWH4"/>
<gene>
    <name evidence="7" type="ORF">DI536_28175</name>
</gene>
<feature type="domain" description="HTH tetR-type" evidence="6">
    <location>
        <begin position="32"/>
        <end position="92"/>
    </location>
</feature>
<dbReference type="InterPro" id="IPR001647">
    <property type="entry name" value="HTH_TetR"/>
</dbReference>
<sequence>MRKSSGSTFASGSASLTRRIRQRKQPVQGRSQATVQAILDATLQVLMKQGLARFNTASVAERAGVSVGTLYQYFPDKASLVTAVAVRSLMLMRATIEEAALQVAALPRRDGLPWLVERLVAFKRDNLASIRALRETMASPERIALIRDVMDRSASLFAPFTAGPLENQVLMSAVEGAIDHAIDHQPQLLADARFVTALQRLAQTFAK</sequence>
<evidence type="ECO:0000256" key="2">
    <source>
        <dbReference type="ARBA" id="ARBA00023125"/>
    </source>
</evidence>
<evidence type="ECO:0000256" key="1">
    <source>
        <dbReference type="ARBA" id="ARBA00023015"/>
    </source>
</evidence>
<dbReference type="GO" id="GO:0000976">
    <property type="term" value="F:transcription cis-regulatory region binding"/>
    <property type="evidence" value="ECO:0007669"/>
    <property type="project" value="TreeGrafter"/>
</dbReference>
<dbReference type="InterPro" id="IPR050109">
    <property type="entry name" value="HTH-type_TetR-like_transc_reg"/>
</dbReference>
<dbReference type="Pfam" id="PF00440">
    <property type="entry name" value="TetR_N"/>
    <property type="match status" value="1"/>
</dbReference>
<keyword evidence="2 4" id="KW-0238">DNA-binding</keyword>
<evidence type="ECO:0000259" key="6">
    <source>
        <dbReference type="PROSITE" id="PS50977"/>
    </source>
</evidence>
<organism evidence="7 8">
    <name type="scientific">Archangium gephyra</name>
    <dbReference type="NCBI Taxonomy" id="48"/>
    <lineage>
        <taxon>Bacteria</taxon>
        <taxon>Pseudomonadati</taxon>
        <taxon>Myxococcota</taxon>
        <taxon>Myxococcia</taxon>
        <taxon>Myxococcales</taxon>
        <taxon>Cystobacterineae</taxon>
        <taxon>Archangiaceae</taxon>
        <taxon>Archangium</taxon>
    </lineage>
</organism>
<keyword evidence="3" id="KW-0804">Transcription</keyword>
<feature type="DNA-binding region" description="H-T-H motif" evidence="4">
    <location>
        <begin position="55"/>
        <end position="74"/>
    </location>
</feature>
<name>A0A2W5SWH4_9BACT</name>
<feature type="compositionally biased region" description="Low complexity" evidence="5">
    <location>
        <begin position="1"/>
        <end position="15"/>
    </location>
</feature>
<evidence type="ECO:0000313" key="8">
    <source>
        <dbReference type="Proteomes" id="UP000249061"/>
    </source>
</evidence>
<dbReference type="EMBL" id="QFQP01000032">
    <property type="protein sequence ID" value="PZR07330.1"/>
    <property type="molecule type" value="Genomic_DNA"/>
</dbReference>
<dbReference type="PROSITE" id="PS50977">
    <property type="entry name" value="HTH_TETR_2"/>
    <property type="match status" value="1"/>
</dbReference>
<proteinExistence type="predicted"/>
<dbReference type="SUPFAM" id="SSF46689">
    <property type="entry name" value="Homeodomain-like"/>
    <property type="match status" value="1"/>
</dbReference>
<dbReference type="PRINTS" id="PR00455">
    <property type="entry name" value="HTHTETR"/>
</dbReference>
<evidence type="ECO:0000256" key="4">
    <source>
        <dbReference type="PROSITE-ProRule" id="PRU00335"/>
    </source>
</evidence>
<feature type="region of interest" description="Disordered" evidence="5">
    <location>
        <begin position="1"/>
        <end position="28"/>
    </location>
</feature>
<accession>A0A2W5SWH4</accession>